<evidence type="ECO:0000313" key="2">
    <source>
        <dbReference type="EMBL" id="PRQ03833.1"/>
    </source>
</evidence>
<accession>A0A2S9YFE8</accession>
<reference evidence="2 3" key="1">
    <citation type="submission" date="2018-03" db="EMBL/GenBank/DDBJ databases">
        <title>Draft Genome Sequences of the Obligatory Marine Myxobacteria Enhygromyxa salina SWB005.</title>
        <authorList>
            <person name="Poehlein A."/>
            <person name="Moghaddam J.A."/>
            <person name="Harms H."/>
            <person name="Alanjari M."/>
            <person name="Koenig G.M."/>
            <person name="Daniel R."/>
            <person name="Schaeberle T.F."/>
        </authorList>
    </citation>
    <scope>NUCLEOTIDE SEQUENCE [LARGE SCALE GENOMIC DNA]</scope>
    <source>
        <strain evidence="2 3">SWB005</strain>
    </source>
</reference>
<proteinExistence type="predicted"/>
<dbReference type="AlphaFoldDB" id="A0A2S9YFE8"/>
<dbReference type="Proteomes" id="UP000237968">
    <property type="component" value="Unassembled WGS sequence"/>
</dbReference>
<dbReference type="EMBL" id="PVNK01000068">
    <property type="protein sequence ID" value="PRQ03833.1"/>
    <property type="molecule type" value="Genomic_DNA"/>
</dbReference>
<sequence>MRVAIARFAYLDYQPPIPCQSQRATIGFDPATRPVLGPCTGQRILFLTRGIADIERMAGVASALGTRTHERVAYCRLVYGQALGYAILAGARTPEGAAHIVIPGGRVRPGLGAETRQRGPGPGGDRLVVGVLLSASRWTSAHKSGARGSSRRVERRMLAVVLRESYRRVSPSRVLLSTRRPRRSHRGPTRGARSVPGFAPGPRVPRRGLKRGLSPARQPRDLISTRVRAQNGGRHLALESGQLADIIPSREPAIPCATRARGKHGTIPRCPFDLRPLHCSRC</sequence>
<evidence type="ECO:0000256" key="1">
    <source>
        <dbReference type="SAM" id="MobiDB-lite"/>
    </source>
</evidence>
<name>A0A2S9YFE8_9BACT</name>
<protein>
    <submittedName>
        <fullName evidence="2">Uncharacterized protein</fullName>
    </submittedName>
</protein>
<feature type="compositionally biased region" description="Basic residues" evidence="1">
    <location>
        <begin position="179"/>
        <end position="188"/>
    </location>
</feature>
<feature type="region of interest" description="Disordered" evidence="1">
    <location>
        <begin position="179"/>
        <end position="215"/>
    </location>
</feature>
<comment type="caution">
    <text evidence="2">The sequence shown here is derived from an EMBL/GenBank/DDBJ whole genome shotgun (WGS) entry which is preliminary data.</text>
</comment>
<evidence type="ECO:0000313" key="3">
    <source>
        <dbReference type="Proteomes" id="UP000237968"/>
    </source>
</evidence>
<organism evidence="2 3">
    <name type="scientific">Enhygromyxa salina</name>
    <dbReference type="NCBI Taxonomy" id="215803"/>
    <lineage>
        <taxon>Bacteria</taxon>
        <taxon>Pseudomonadati</taxon>
        <taxon>Myxococcota</taxon>
        <taxon>Polyangia</taxon>
        <taxon>Nannocystales</taxon>
        <taxon>Nannocystaceae</taxon>
        <taxon>Enhygromyxa</taxon>
    </lineage>
</organism>
<keyword evidence="3" id="KW-1185">Reference proteome</keyword>
<gene>
    <name evidence="2" type="ORF">ENSA5_12020</name>
</gene>